<reference evidence="8" key="1">
    <citation type="submission" date="2021-11" db="EMBL/GenBank/DDBJ databases">
        <authorList>
            <person name="Schell T."/>
        </authorList>
    </citation>
    <scope>NUCLEOTIDE SEQUENCE</scope>
    <source>
        <strain evidence="8">M5</strain>
    </source>
</reference>
<dbReference type="PANTHER" id="PTHR21143:SF133">
    <property type="entry name" value="GUSTATORY AND PHEROMONE RECEPTOR 32A-RELATED"/>
    <property type="match status" value="1"/>
</dbReference>
<dbReference type="Proteomes" id="UP000789390">
    <property type="component" value="Unassembled WGS sequence"/>
</dbReference>
<evidence type="ECO:0000313" key="9">
    <source>
        <dbReference type="Proteomes" id="UP000789390"/>
    </source>
</evidence>
<dbReference type="InterPro" id="IPR013604">
    <property type="entry name" value="7TM_chemorcpt"/>
</dbReference>
<keyword evidence="5 7" id="KW-0472">Membrane</keyword>
<organism evidence="8 9">
    <name type="scientific">Daphnia galeata</name>
    <dbReference type="NCBI Taxonomy" id="27404"/>
    <lineage>
        <taxon>Eukaryota</taxon>
        <taxon>Metazoa</taxon>
        <taxon>Ecdysozoa</taxon>
        <taxon>Arthropoda</taxon>
        <taxon>Crustacea</taxon>
        <taxon>Branchiopoda</taxon>
        <taxon>Diplostraca</taxon>
        <taxon>Cladocera</taxon>
        <taxon>Anomopoda</taxon>
        <taxon>Daphniidae</taxon>
        <taxon>Daphnia</taxon>
    </lineage>
</organism>
<dbReference type="GO" id="GO:0005886">
    <property type="term" value="C:plasma membrane"/>
    <property type="evidence" value="ECO:0007669"/>
    <property type="project" value="UniProtKB-SubCell"/>
</dbReference>
<feature type="transmembrane region" description="Helical" evidence="7">
    <location>
        <begin position="325"/>
        <end position="346"/>
    </location>
</feature>
<dbReference type="GO" id="GO:0030425">
    <property type="term" value="C:dendrite"/>
    <property type="evidence" value="ECO:0007669"/>
    <property type="project" value="TreeGrafter"/>
</dbReference>
<evidence type="ECO:0000256" key="2">
    <source>
        <dbReference type="ARBA" id="ARBA00022475"/>
    </source>
</evidence>
<dbReference type="GO" id="GO:0043025">
    <property type="term" value="C:neuronal cell body"/>
    <property type="evidence" value="ECO:0007669"/>
    <property type="project" value="TreeGrafter"/>
</dbReference>
<proteinExistence type="predicted"/>
<feature type="transmembrane region" description="Helical" evidence="7">
    <location>
        <begin position="353"/>
        <end position="373"/>
    </location>
</feature>
<keyword evidence="4 7" id="KW-1133">Transmembrane helix</keyword>
<accession>A0A8J2RTL7</accession>
<dbReference type="GO" id="GO:0050909">
    <property type="term" value="P:sensory perception of taste"/>
    <property type="evidence" value="ECO:0007669"/>
    <property type="project" value="InterPro"/>
</dbReference>
<evidence type="ECO:0008006" key="10">
    <source>
        <dbReference type="Google" id="ProtNLM"/>
    </source>
</evidence>
<protein>
    <recommendedName>
        <fullName evidence="10">Gustatory receptor</fullName>
    </recommendedName>
</protein>
<keyword evidence="2" id="KW-1003">Cell membrane</keyword>
<evidence type="ECO:0000256" key="3">
    <source>
        <dbReference type="ARBA" id="ARBA00022692"/>
    </source>
</evidence>
<dbReference type="PANTHER" id="PTHR21143">
    <property type="entry name" value="INVERTEBRATE GUSTATORY RECEPTOR"/>
    <property type="match status" value="1"/>
</dbReference>
<evidence type="ECO:0000256" key="5">
    <source>
        <dbReference type="ARBA" id="ARBA00023136"/>
    </source>
</evidence>
<keyword evidence="3 7" id="KW-0812">Transmembrane</keyword>
<feature type="transmembrane region" description="Helical" evidence="7">
    <location>
        <begin position="46"/>
        <end position="69"/>
    </location>
</feature>
<comment type="caution">
    <text evidence="8">The sequence shown here is derived from an EMBL/GenBank/DDBJ whole genome shotgun (WGS) entry which is preliminary data.</text>
</comment>
<feature type="transmembrane region" description="Helical" evidence="7">
    <location>
        <begin position="301"/>
        <end position="319"/>
    </location>
</feature>
<dbReference type="AlphaFoldDB" id="A0A8J2RTL7"/>
<name>A0A8J2RTL7_9CRUS</name>
<dbReference type="Pfam" id="PF08395">
    <property type="entry name" value="7tm_7"/>
    <property type="match status" value="1"/>
</dbReference>
<evidence type="ECO:0000256" key="1">
    <source>
        <dbReference type="ARBA" id="ARBA00004651"/>
    </source>
</evidence>
<dbReference type="GO" id="GO:0030424">
    <property type="term" value="C:axon"/>
    <property type="evidence" value="ECO:0007669"/>
    <property type="project" value="TreeGrafter"/>
</dbReference>
<feature type="transmembrane region" description="Helical" evidence="7">
    <location>
        <begin position="146"/>
        <end position="170"/>
    </location>
</feature>
<evidence type="ECO:0000256" key="4">
    <source>
        <dbReference type="ARBA" id="ARBA00022989"/>
    </source>
</evidence>
<dbReference type="EMBL" id="CAKKLH010000292">
    <property type="protein sequence ID" value="CAH0109282.1"/>
    <property type="molecule type" value="Genomic_DNA"/>
</dbReference>
<keyword evidence="9" id="KW-1185">Reference proteome</keyword>
<gene>
    <name evidence="8" type="ORF">DGAL_LOCUS12754</name>
</gene>
<dbReference type="GO" id="GO:0007635">
    <property type="term" value="P:chemosensory behavior"/>
    <property type="evidence" value="ECO:0007669"/>
    <property type="project" value="TreeGrafter"/>
</dbReference>
<evidence type="ECO:0000256" key="6">
    <source>
        <dbReference type="ARBA" id="ARBA00023170"/>
    </source>
</evidence>
<feature type="transmembrane region" description="Helical" evidence="7">
    <location>
        <begin position="190"/>
        <end position="213"/>
    </location>
</feature>
<evidence type="ECO:0000256" key="7">
    <source>
        <dbReference type="SAM" id="Phobius"/>
    </source>
</evidence>
<comment type="subcellular location">
    <subcellularLocation>
        <location evidence="1">Cell membrane</location>
        <topology evidence="1">Multi-pass membrane protein</topology>
    </subcellularLocation>
</comment>
<evidence type="ECO:0000313" key="8">
    <source>
        <dbReference type="EMBL" id="CAH0109282.1"/>
    </source>
</evidence>
<dbReference type="GO" id="GO:0008049">
    <property type="term" value="P:male courtship behavior"/>
    <property type="evidence" value="ECO:0007669"/>
    <property type="project" value="TreeGrafter"/>
</dbReference>
<dbReference type="OrthoDB" id="6362849at2759"/>
<sequence>MASGELFRSLSPLFWFLRLTGGTPFHHSDSFTGMLCFRWCHPQTFWFAFVTLVHLSFILAQIFGGLFSLDDNSSREIDQTGTQFVINPTVRLTNAISQARFLVDTFMLSKFIHFHLASFQRFFQRLESVDCAVPVLSVVTHRTRNIISIGISLNLFWHTMFLIYGLHGIIEDHTHDSGWMFFARIVDNLMHIIGQLHSNMAIILFASLCYIIGLRFAGLTELLHQTVVVDEGIFRDFFSETNLDSHNGNLSNTQNSITPSMQNRILPDNESLPDVGPPSLTISDRLRCQYKTLKLPLSSRLIFFKQLYLTLSEAVLVHFNKVFELPLLFYLISKLISVSIGCHSLIHQIVRNLNIGIFLFLTIPDIMAMFLIFQSADYVRGQVKSFFSSVAKISTQDLMIVERSEMQTFILQIRGESIELSVCGLFKLGKQLLPAVAGTIATYILVLFQFNASEVVIYDADVKTRKNLFKT</sequence>
<keyword evidence="6" id="KW-0675">Receptor</keyword>